<organism evidence="10 11">
    <name type="scientific">Trichomonascus ciferrii</name>
    <dbReference type="NCBI Taxonomy" id="44093"/>
    <lineage>
        <taxon>Eukaryota</taxon>
        <taxon>Fungi</taxon>
        <taxon>Dikarya</taxon>
        <taxon>Ascomycota</taxon>
        <taxon>Saccharomycotina</taxon>
        <taxon>Dipodascomycetes</taxon>
        <taxon>Dipodascales</taxon>
        <taxon>Trichomonascaceae</taxon>
        <taxon>Trichomonascus</taxon>
        <taxon>Trichomonascus ciferrii complex</taxon>
    </lineage>
</organism>
<keyword evidence="11" id="KW-1185">Reference proteome</keyword>
<evidence type="ECO:0000313" key="11">
    <source>
        <dbReference type="Proteomes" id="UP000761534"/>
    </source>
</evidence>
<evidence type="ECO:0000256" key="6">
    <source>
        <dbReference type="ARBA" id="ARBA00022838"/>
    </source>
</evidence>
<dbReference type="PANTHER" id="PTHR14527">
    <property type="entry name" value="PROTEIN MIS12 HOMOLOG"/>
    <property type="match status" value="1"/>
</dbReference>
<name>A0A642VC89_9ASCO</name>
<evidence type="ECO:0008006" key="12">
    <source>
        <dbReference type="Google" id="ProtNLM"/>
    </source>
</evidence>
<evidence type="ECO:0000256" key="7">
    <source>
        <dbReference type="ARBA" id="ARBA00023054"/>
    </source>
</evidence>
<comment type="subcellular location">
    <subcellularLocation>
        <location evidence="1">Chromosome</location>
        <location evidence="1">Centromere</location>
        <location evidence="1">Kinetochore</location>
    </subcellularLocation>
</comment>
<evidence type="ECO:0000256" key="2">
    <source>
        <dbReference type="ARBA" id="ARBA00008643"/>
    </source>
</evidence>
<keyword evidence="6" id="KW-0995">Kinetochore</keyword>
<dbReference type="GO" id="GO:0005634">
    <property type="term" value="C:nucleus"/>
    <property type="evidence" value="ECO:0007669"/>
    <property type="project" value="InterPro"/>
</dbReference>
<dbReference type="Pfam" id="PF05859">
    <property type="entry name" value="Mis12"/>
    <property type="match status" value="1"/>
</dbReference>
<dbReference type="GO" id="GO:0051301">
    <property type="term" value="P:cell division"/>
    <property type="evidence" value="ECO:0007669"/>
    <property type="project" value="UniProtKB-KW"/>
</dbReference>
<dbReference type="EMBL" id="SWFS01000123">
    <property type="protein sequence ID" value="KAA8916095.1"/>
    <property type="molecule type" value="Genomic_DNA"/>
</dbReference>
<keyword evidence="8" id="KW-0131">Cell cycle</keyword>
<dbReference type="VEuPathDB" id="FungiDB:TRICI_001746"/>
<evidence type="ECO:0000256" key="3">
    <source>
        <dbReference type="ARBA" id="ARBA00022454"/>
    </source>
</evidence>
<evidence type="ECO:0000256" key="9">
    <source>
        <dbReference type="ARBA" id="ARBA00023328"/>
    </source>
</evidence>
<keyword evidence="7" id="KW-0175">Coiled coil</keyword>
<dbReference type="GO" id="GO:0051382">
    <property type="term" value="P:kinetochore assembly"/>
    <property type="evidence" value="ECO:0007669"/>
    <property type="project" value="TreeGrafter"/>
</dbReference>
<evidence type="ECO:0000256" key="8">
    <source>
        <dbReference type="ARBA" id="ARBA00023306"/>
    </source>
</evidence>
<evidence type="ECO:0000256" key="4">
    <source>
        <dbReference type="ARBA" id="ARBA00022618"/>
    </source>
</evidence>
<protein>
    <recommendedName>
        <fullName evidence="12">Mis12 domain-containing protein</fullName>
    </recommendedName>
</protein>
<proteinExistence type="inferred from homology"/>
<evidence type="ECO:0000256" key="5">
    <source>
        <dbReference type="ARBA" id="ARBA00022776"/>
    </source>
</evidence>
<dbReference type="InterPro" id="IPR008685">
    <property type="entry name" value="Centromere_Mis12"/>
</dbReference>
<sequence length="269" mass="30065">MTDLVKSTAILTEHLGYAPIALIDDIINAVNDILYKCTAAMEMFLTERYGEDTSIAEDEIEMGTAKLETLLESIVDKCFDKFEIYVLRNLLVIPPELISEGWIRLAHHRGVDFGVEADKSGELEKRIVELRREIYAQKHLKFLLQTQSRRCAKLLTILQGYKDSLSFIAEPENPAIKQALKDISPMNESILFLASQVTEMMGKIQSINASIKTTPLSSQLGKTGRDSYVNVFSKRAVESTGLQVAEIEGYKSQSQADAAKEAENLLDKS</sequence>
<dbReference type="Proteomes" id="UP000761534">
    <property type="component" value="Unassembled WGS sequence"/>
</dbReference>
<gene>
    <name evidence="10" type="ORF">TRICI_001746</name>
</gene>
<keyword evidence="5" id="KW-0498">Mitosis</keyword>
<dbReference type="GO" id="GO:0000070">
    <property type="term" value="P:mitotic sister chromatid segregation"/>
    <property type="evidence" value="ECO:0007669"/>
    <property type="project" value="TreeGrafter"/>
</dbReference>
<keyword evidence="3" id="KW-0158">Chromosome</keyword>
<dbReference type="AlphaFoldDB" id="A0A642VC89"/>
<accession>A0A642VC89</accession>
<reference evidence="10" key="1">
    <citation type="journal article" date="2019" name="G3 (Bethesda)">
        <title>Genome Assemblies of Two Rare Opportunistic Yeast Pathogens: Diutina rugosa (syn. Candida rugosa) and Trichomonascus ciferrii (syn. Candida ciferrii).</title>
        <authorList>
            <person name="Mixao V."/>
            <person name="Saus E."/>
            <person name="Hansen A.P."/>
            <person name="Lass-Florl C."/>
            <person name="Gabaldon T."/>
        </authorList>
    </citation>
    <scope>NUCLEOTIDE SEQUENCE</scope>
    <source>
        <strain evidence="10">CBS 4856</strain>
    </source>
</reference>
<comment type="caution">
    <text evidence="10">The sequence shown here is derived from an EMBL/GenBank/DDBJ whole genome shotgun (WGS) entry which is preliminary data.</text>
</comment>
<comment type="similarity">
    <text evidence="2">Belongs to the mis12 family.</text>
</comment>
<keyword evidence="9" id="KW-0137">Centromere</keyword>
<keyword evidence="4" id="KW-0132">Cell division</keyword>
<dbReference type="GO" id="GO:0000444">
    <property type="term" value="C:MIS12/MIND type complex"/>
    <property type="evidence" value="ECO:0007669"/>
    <property type="project" value="TreeGrafter"/>
</dbReference>
<evidence type="ECO:0000313" key="10">
    <source>
        <dbReference type="EMBL" id="KAA8916095.1"/>
    </source>
</evidence>
<evidence type="ECO:0000256" key="1">
    <source>
        <dbReference type="ARBA" id="ARBA00004629"/>
    </source>
</evidence>
<dbReference type="OrthoDB" id="1884855at2759"/>
<dbReference type="PANTHER" id="PTHR14527:SF2">
    <property type="entry name" value="PROTEIN MIS12 HOMOLOG"/>
    <property type="match status" value="1"/>
</dbReference>